<keyword evidence="9" id="KW-1185">Reference proteome</keyword>
<evidence type="ECO:0000256" key="6">
    <source>
        <dbReference type="RuleBase" id="RU000394"/>
    </source>
</evidence>
<protein>
    <recommendedName>
        <fullName evidence="6">Kinesin-like protein</fullName>
    </recommendedName>
</protein>
<evidence type="ECO:0000256" key="1">
    <source>
        <dbReference type="ARBA" id="ARBA00004245"/>
    </source>
</evidence>
<dbReference type="SMART" id="SM00129">
    <property type="entry name" value="KISc"/>
    <property type="match status" value="1"/>
</dbReference>
<dbReference type="AlphaFoldDB" id="E4X356"/>
<evidence type="ECO:0000313" key="8">
    <source>
        <dbReference type="EMBL" id="CBY18060.1"/>
    </source>
</evidence>
<proteinExistence type="inferred from homology"/>
<dbReference type="PROSITE" id="PS00411">
    <property type="entry name" value="KINESIN_MOTOR_1"/>
    <property type="match status" value="1"/>
</dbReference>
<dbReference type="PRINTS" id="PR00380">
    <property type="entry name" value="KINESINHEAVY"/>
</dbReference>
<dbReference type="Gene3D" id="3.40.850.10">
    <property type="entry name" value="Kinesin motor domain"/>
    <property type="match status" value="1"/>
</dbReference>
<feature type="binding site" evidence="5">
    <location>
        <begin position="85"/>
        <end position="92"/>
    </location>
    <ligand>
        <name>ATP</name>
        <dbReference type="ChEBI" id="CHEBI:30616"/>
    </ligand>
</feature>
<reference evidence="8" key="1">
    <citation type="journal article" date="2010" name="Science">
        <title>Plasticity of animal genome architecture unmasked by rapid evolution of a pelagic tunicate.</title>
        <authorList>
            <person name="Denoeud F."/>
            <person name="Henriet S."/>
            <person name="Mungpakdee S."/>
            <person name="Aury J.M."/>
            <person name="Da Silva C."/>
            <person name="Brinkmann H."/>
            <person name="Mikhaleva J."/>
            <person name="Olsen L.C."/>
            <person name="Jubin C."/>
            <person name="Canestro C."/>
            <person name="Bouquet J.M."/>
            <person name="Danks G."/>
            <person name="Poulain J."/>
            <person name="Campsteijn C."/>
            <person name="Adamski M."/>
            <person name="Cross I."/>
            <person name="Yadetie F."/>
            <person name="Muffato M."/>
            <person name="Louis A."/>
            <person name="Butcher S."/>
            <person name="Tsagkogeorga G."/>
            <person name="Konrad A."/>
            <person name="Singh S."/>
            <person name="Jensen M.F."/>
            <person name="Cong E.H."/>
            <person name="Eikeseth-Otteraa H."/>
            <person name="Noel B."/>
            <person name="Anthouard V."/>
            <person name="Porcel B.M."/>
            <person name="Kachouri-Lafond R."/>
            <person name="Nishino A."/>
            <person name="Ugolini M."/>
            <person name="Chourrout P."/>
            <person name="Nishida H."/>
            <person name="Aasland R."/>
            <person name="Huzurbazar S."/>
            <person name="Westhof E."/>
            <person name="Delsuc F."/>
            <person name="Lehrach H."/>
            <person name="Reinhardt R."/>
            <person name="Weissenbach J."/>
            <person name="Roy S.W."/>
            <person name="Artiguenave F."/>
            <person name="Postlethwait J.H."/>
            <person name="Manak J.R."/>
            <person name="Thompson E.M."/>
            <person name="Jaillon O."/>
            <person name="Du Pasquier L."/>
            <person name="Boudinot P."/>
            <person name="Liberles D.A."/>
            <person name="Volff J.N."/>
            <person name="Philippe H."/>
            <person name="Lenhard B."/>
            <person name="Roest Crollius H."/>
            <person name="Wincker P."/>
            <person name="Chourrout D."/>
        </authorList>
    </citation>
    <scope>NUCLEOTIDE SEQUENCE [LARGE SCALE GENOMIC DNA]</scope>
</reference>
<comment type="subcellular location">
    <subcellularLocation>
        <location evidence="1">Cytoplasm</location>
        <location evidence="1">Cytoskeleton</location>
    </subcellularLocation>
</comment>
<keyword evidence="4" id="KW-0206">Cytoskeleton</keyword>
<comment type="similarity">
    <text evidence="5 6">Belongs to the TRAFAC class myosin-kinesin ATPase superfamily. Kinesin family.</text>
</comment>
<dbReference type="PANTHER" id="PTHR47972:SF16">
    <property type="entry name" value="KINESIN-LIKE PROTEIN"/>
    <property type="match status" value="1"/>
</dbReference>
<dbReference type="FunFam" id="3.40.850.10:FF:000113">
    <property type="entry name" value="Kinesin-like protein"/>
    <property type="match status" value="1"/>
</dbReference>
<keyword evidence="4" id="KW-0963">Cytoplasm</keyword>
<dbReference type="GO" id="GO:0007018">
    <property type="term" value="P:microtubule-based movement"/>
    <property type="evidence" value="ECO:0007669"/>
    <property type="project" value="InterPro"/>
</dbReference>
<dbReference type="PROSITE" id="PS50067">
    <property type="entry name" value="KINESIN_MOTOR_2"/>
    <property type="match status" value="1"/>
</dbReference>
<dbReference type="InterPro" id="IPR001752">
    <property type="entry name" value="Kinesin_motor_dom"/>
</dbReference>
<dbReference type="InParanoid" id="E4X356"/>
<dbReference type="InterPro" id="IPR027640">
    <property type="entry name" value="Kinesin-like_fam"/>
</dbReference>
<dbReference type="InterPro" id="IPR019821">
    <property type="entry name" value="Kinesin_motor_CS"/>
</dbReference>
<dbReference type="Proteomes" id="UP000001307">
    <property type="component" value="Unassembled WGS sequence"/>
</dbReference>
<dbReference type="GO" id="GO:0008017">
    <property type="term" value="F:microtubule binding"/>
    <property type="evidence" value="ECO:0007669"/>
    <property type="project" value="InterPro"/>
</dbReference>
<dbReference type="InterPro" id="IPR036961">
    <property type="entry name" value="Kinesin_motor_dom_sf"/>
</dbReference>
<keyword evidence="3 5" id="KW-0067">ATP-binding</keyword>
<dbReference type="InterPro" id="IPR027417">
    <property type="entry name" value="P-loop_NTPase"/>
</dbReference>
<keyword evidence="2 5" id="KW-0547">Nucleotide-binding</keyword>
<evidence type="ECO:0000256" key="2">
    <source>
        <dbReference type="ARBA" id="ARBA00022741"/>
    </source>
</evidence>
<evidence type="ECO:0000259" key="7">
    <source>
        <dbReference type="PROSITE" id="PS50067"/>
    </source>
</evidence>
<sequence>MKGKVRVYCRSRPISSTEKERGNFNIVESSDEFTVKINTTNRGIKEFNFDQVFTATSKQEEVFDDTSFLLQSAFDGFNVCIFAYGQTGSGKTFTMIGNEEYPGIAPRAFSGIFDIIEENKDKFETKVSCYMMELYCDQIQDLLAGKSEAQAKYLIKKDKKGMVYVQGSVIEDAPDLESLNAAFDKGASSRKVASTKMNSESSRSHLIFSILLEVKNKTTGTVNKGKFSLIDLAGSERAAKTGATKQQLKEANSINKSLSALGDVIHALSTEAQFVPYRNNKLTELMQDSLGGNAKTLMFVNISPVEYNQDETVTSLTYAARVKEIKNTASKNADNKEVAKLKEIIRKLKAGETLEEEDEI</sequence>
<keyword evidence="6" id="KW-0493">Microtubule</keyword>
<organism evidence="8">
    <name type="scientific">Oikopleura dioica</name>
    <name type="common">Tunicate</name>
    <dbReference type="NCBI Taxonomy" id="34765"/>
    <lineage>
        <taxon>Eukaryota</taxon>
        <taxon>Metazoa</taxon>
        <taxon>Chordata</taxon>
        <taxon>Tunicata</taxon>
        <taxon>Appendicularia</taxon>
        <taxon>Copelata</taxon>
        <taxon>Oikopleuridae</taxon>
        <taxon>Oikopleura</taxon>
    </lineage>
</organism>
<dbReference type="GO" id="GO:0003777">
    <property type="term" value="F:microtubule motor activity"/>
    <property type="evidence" value="ECO:0007669"/>
    <property type="project" value="InterPro"/>
</dbReference>
<dbReference type="GO" id="GO:0005524">
    <property type="term" value="F:ATP binding"/>
    <property type="evidence" value="ECO:0007669"/>
    <property type="project" value="UniProtKB-UniRule"/>
</dbReference>
<dbReference type="PANTHER" id="PTHR47972">
    <property type="entry name" value="KINESIN-LIKE PROTEIN KLP-3"/>
    <property type="match status" value="1"/>
</dbReference>
<keyword evidence="5 6" id="KW-0505">Motor protein</keyword>
<dbReference type="GO" id="GO:0005874">
    <property type="term" value="C:microtubule"/>
    <property type="evidence" value="ECO:0007669"/>
    <property type="project" value="UniProtKB-KW"/>
</dbReference>
<dbReference type="FunCoup" id="E4X356">
    <property type="interactions" value="1"/>
</dbReference>
<evidence type="ECO:0000313" key="9">
    <source>
        <dbReference type="Proteomes" id="UP000001307"/>
    </source>
</evidence>
<evidence type="ECO:0000256" key="4">
    <source>
        <dbReference type="ARBA" id="ARBA00023212"/>
    </source>
</evidence>
<gene>
    <name evidence="8" type="ORF">GSOID_T00017695001</name>
</gene>
<accession>E4X356</accession>
<evidence type="ECO:0000256" key="3">
    <source>
        <dbReference type="ARBA" id="ARBA00022840"/>
    </source>
</evidence>
<dbReference type="SUPFAM" id="SSF52540">
    <property type="entry name" value="P-loop containing nucleoside triphosphate hydrolases"/>
    <property type="match status" value="1"/>
</dbReference>
<evidence type="ECO:0000256" key="5">
    <source>
        <dbReference type="PROSITE-ProRule" id="PRU00283"/>
    </source>
</evidence>
<dbReference type="Pfam" id="PF00225">
    <property type="entry name" value="Kinesin"/>
    <property type="match status" value="1"/>
</dbReference>
<feature type="domain" description="Kinesin motor" evidence="7">
    <location>
        <begin position="4"/>
        <end position="325"/>
    </location>
</feature>
<name>E4X356_OIKDI</name>
<dbReference type="EMBL" id="FN653023">
    <property type="protein sequence ID" value="CBY18060.1"/>
    <property type="molecule type" value="Genomic_DNA"/>
</dbReference>
<dbReference type="OrthoDB" id="3176171at2759"/>